<name>N9QR14_9GAMM</name>
<comment type="caution">
    <text evidence="1">The sequence shown here is derived from an EMBL/GenBank/DDBJ whole genome shotgun (WGS) entry which is preliminary data.</text>
</comment>
<dbReference type="HOGENOM" id="CLU_3303221_0_0_6"/>
<dbReference type="EMBL" id="APRZ01000024">
    <property type="protein sequence ID" value="ENX32466.1"/>
    <property type="molecule type" value="Genomic_DNA"/>
</dbReference>
<evidence type="ECO:0000313" key="1">
    <source>
        <dbReference type="EMBL" id="ENX32466.1"/>
    </source>
</evidence>
<protein>
    <submittedName>
        <fullName evidence="1">Uncharacterized protein</fullName>
    </submittedName>
</protein>
<proteinExistence type="predicted"/>
<sequence>MKNMKTEPAIEQAFLCPKFKESSYELELSLLSFNECDIG</sequence>
<dbReference type="AlphaFoldDB" id="N9QR14"/>
<dbReference type="Proteomes" id="UP000013009">
    <property type="component" value="Unassembled WGS sequence"/>
</dbReference>
<gene>
    <name evidence="1" type="ORF">F889_03448</name>
</gene>
<organism evidence="1 2">
    <name type="scientific">Acinetobacter colistiniresistens</name>
    <dbReference type="NCBI Taxonomy" id="280145"/>
    <lineage>
        <taxon>Bacteria</taxon>
        <taxon>Pseudomonadati</taxon>
        <taxon>Pseudomonadota</taxon>
        <taxon>Gammaproteobacteria</taxon>
        <taxon>Moraxellales</taxon>
        <taxon>Moraxellaceae</taxon>
        <taxon>Acinetobacter</taxon>
    </lineage>
</organism>
<evidence type="ECO:0000313" key="2">
    <source>
        <dbReference type="Proteomes" id="UP000013009"/>
    </source>
</evidence>
<accession>N9QR14</accession>
<reference evidence="1 2" key="1">
    <citation type="submission" date="2013-02" db="EMBL/GenBank/DDBJ databases">
        <title>The Genome Sequence of Acinetobacter sp. NIPH 1859.</title>
        <authorList>
            <consortium name="The Broad Institute Genome Sequencing Platform"/>
            <consortium name="The Broad Institute Genome Sequencing Center for Infectious Disease"/>
            <person name="Cerqueira G."/>
            <person name="Feldgarden M."/>
            <person name="Courvalin P."/>
            <person name="Perichon B."/>
            <person name="Grillot-Courvalin C."/>
            <person name="Clermont D."/>
            <person name="Rocha E."/>
            <person name="Yoon E.-J."/>
            <person name="Nemec A."/>
            <person name="Walker B."/>
            <person name="Young S.K."/>
            <person name="Zeng Q."/>
            <person name="Gargeya S."/>
            <person name="Fitzgerald M."/>
            <person name="Haas B."/>
            <person name="Abouelleil A."/>
            <person name="Alvarado L."/>
            <person name="Arachchi H.M."/>
            <person name="Berlin A.M."/>
            <person name="Chapman S.B."/>
            <person name="Dewar J."/>
            <person name="Goldberg J."/>
            <person name="Griggs A."/>
            <person name="Gujja S."/>
            <person name="Hansen M."/>
            <person name="Howarth C."/>
            <person name="Imamovic A."/>
            <person name="Larimer J."/>
            <person name="McCowan C."/>
            <person name="Murphy C."/>
            <person name="Neiman D."/>
            <person name="Pearson M."/>
            <person name="Priest M."/>
            <person name="Roberts A."/>
            <person name="Saif S."/>
            <person name="Shea T."/>
            <person name="Sisk P."/>
            <person name="Sykes S."/>
            <person name="Wortman J."/>
            <person name="Nusbaum C."/>
            <person name="Birren B."/>
        </authorList>
    </citation>
    <scope>NUCLEOTIDE SEQUENCE [LARGE SCALE GENOMIC DNA]</scope>
    <source>
        <strain evidence="1 2">NIPH 1859</strain>
    </source>
</reference>
<dbReference type="PATRIC" id="fig|1217695.3.peg.3347"/>
<keyword evidence="2" id="KW-1185">Reference proteome</keyword>